<feature type="compositionally biased region" description="Pro residues" evidence="1">
    <location>
        <begin position="74"/>
        <end position="84"/>
    </location>
</feature>
<evidence type="ECO:0000313" key="3">
    <source>
        <dbReference type="Proteomes" id="UP000182902"/>
    </source>
</evidence>
<dbReference type="RefSeq" id="WP_244160708.1">
    <property type="nucleotide sequence ID" value="NZ_FNOX01000003.1"/>
</dbReference>
<feature type="region of interest" description="Disordered" evidence="1">
    <location>
        <begin position="46"/>
        <end position="93"/>
    </location>
</feature>
<feature type="compositionally biased region" description="Basic residues" evidence="1">
    <location>
        <begin position="58"/>
        <end position="68"/>
    </location>
</feature>
<dbReference type="Proteomes" id="UP000182902">
    <property type="component" value="Unassembled WGS sequence"/>
</dbReference>
<protein>
    <submittedName>
        <fullName evidence="2">Uncharacterized protein</fullName>
    </submittedName>
</protein>
<evidence type="ECO:0000256" key="1">
    <source>
        <dbReference type="SAM" id="MobiDB-lite"/>
    </source>
</evidence>
<sequence length="417" mass="43900">MSASFFLMHGLHVRSNGKAWTRERTLRAVERGDLLLVMQNPFSPLSKAPSGTYSHTTGKGRRGGLHKRQVSEPLPLPTSPPSSRPHPQEPGFYIVPKSTTVDQLKTTLFPLPSSAVLEKFQSLNPNLSDVKAGSMIVLSDPNNFRCTREDAQLMAAAAQTNKALAPLSKDEADFMQRHREEIQSFLALGSTAIGAGEAMFARNLENLKSTLRGIEALHQNAFLKDGHLRSAEFFSERKRLLTQLDTQLSSLVRKGIGLPDHPNLKSALGISSRSLVHQWTQAGAPGQIPGYATHIHGITRAAKVIKYGGWIGTGVGGGAAYMKVQNVCSAGNADACEKVKFTETGNFFGALGGGAIAGAAMSSSVATGLCVALGVPTGGTATLACALVAVGVGSAAGGTLGGTAGEWAGEKIYEVVK</sequence>
<reference evidence="2 3" key="1">
    <citation type="submission" date="2016-10" db="EMBL/GenBank/DDBJ databases">
        <authorList>
            <person name="de Groot N.N."/>
        </authorList>
    </citation>
    <scope>NUCLEOTIDE SEQUENCE [LARGE SCALE GENOMIC DNA]</scope>
    <source>
        <strain evidence="2 3">ICMP 14252</strain>
    </source>
</reference>
<dbReference type="AlphaFoldDB" id="A0A1H3JFH1"/>
<organism evidence="2 3">
    <name type="scientific">Pseudomonas salomonii</name>
    <dbReference type="NCBI Taxonomy" id="191391"/>
    <lineage>
        <taxon>Bacteria</taxon>
        <taxon>Pseudomonadati</taxon>
        <taxon>Pseudomonadota</taxon>
        <taxon>Gammaproteobacteria</taxon>
        <taxon>Pseudomonadales</taxon>
        <taxon>Pseudomonadaceae</taxon>
        <taxon>Pseudomonas</taxon>
    </lineage>
</organism>
<proteinExistence type="predicted"/>
<dbReference type="EMBL" id="FNOX01000003">
    <property type="protein sequence ID" value="SDY38309.1"/>
    <property type="molecule type" value="Genomic_DNA"/>
</dbReference>
<gene>
    <name evidence="2" type="ORF">SAMN05216247_103559</name>
</gene>
<evidence type="ECO:0000313" key="2">
    <source>
        <dbReference type="EMBL" id="SDY38309.1"/>
    </source>
</evidence>
<name>A0A1H3JFH1_9PSED</name>
<accession>A0A1H3JFH1</accession>